<evidence type="ECO:0000256" key="2">
    <source>
        <dbReference type="ARBA" id="ARBA00008610"/>
    </source>
</evidence>
<keyword evidence="5" id="KW-0472">Membrane</keyword>
<dbReference type="InterPro" id="IPR050957">
    <property type="entry name" value="BMP_lipoprotein"/>
</dbReference>
<comment type="caution">
    <text evidence="9">The sequence shown here is derived from an EMBL/GenBank/DDBJ whole genome shotgun (WGS) entry which is preliminary data.</text>
</comment>
<dbReference type="EMBL" id="DWZJ01000099">
    <property type="protein sequence ID" value="HJB14170.1"/>
    <property type="molecule type" value="Genomic_DNA"/>
</dbReference>
<gene>
    <name evidence="9" type="ORF">H9787_10750</name>
</gene>
<dbReference type="PANTHER" id="PTHR34296">
    <property type="entry name" value="TRANSCRIPTIONAL ACTIVATOR PROTEIN MED"/>
    <property type="match status" value="1"/>
</dbReference>
<sequence>MMKLKTLTALGLTLALTAGCLAGCGGTSDTEGSSGGDDAGADSADKTQIALVLPGKKDDVSFNQAMYEGMMEYADAHADEVEVRVVEGIYDVSDIEPTLIEYADSGYDVVIGHGYQFSEPVNTVAQQYPDTYFLLGCGVGYQTNSACYDVQLEAGGYLMGVVAALATESNMIGVIGGGEGSEITRGHEGFKAGARSINPDIDIQEVYTGDWNDTTGAYEAAVSMYDSGVDVIWHSGDGIGLGVVQAAVEKDQYVLGNVEDQYTLGTENVLSGLQYEWGSVLETIFADIESGAFLTNEGDAKTYWINVANSGLSMTELNDVKGRLTDEEKATIETVYEQLHNDEIDLPEV</sequence>
<comment type="subcellular location">
    <subcellularLocation>
        <location evidence="1">Cell membrane</location>
        <topology evidence="1">Lipid-anchor</topology>
    </subcellularLocation>
</comment>
<evidence type="ECO:0000256" key="5">
    <source>
        <dbReference type="ARBA" id="ARBA00023136"/>
    </source>
</evidence>
<dbReference type="Gene3D" id="3.40.50.2300">
    <property type="match status" value="2"/>
</dbReference>
<feature type="chain" id="PRO_5039557186" evidence="7">
    <location>
        <begin position="23"/>
        <end position="349"/>
    </location>
</feature>
<evidence type="ECO:0000256" key="3">
    <source>
        <dbReference type="ARBA" id="ARBA00022475"/>
    </source>
</evidence>
<keyword evidence="4 7" id="KW-0732">Signal</keyword>
<dbReference type="Pfam" id="PF02608">
    <property type="entry name" value="Bmp"/>
    <property type="match status" value="1"/>
</dbReference>
<dbReference type="AlphaFoldDB" id="A0A9D2LL92"/>
<evidence type="ECO:0000256" key="1">
    <source>
        <dbReference type="ARBA" id="ARBA00004193"/>
    </source>
</evidence>
<proteinExistence type="inferred from homology"/>
<keyword evidence="6" id="KW-0449">Lipoprotein</keyword>
<reference evidence="9" key="2">
    <citation type="submission" date="2021-04" db="EMBL/GenBank/DDBJ databases">
        <authorList>
            <person name="Gilroy R."/>
        </authorList>
    </citation>
    <scope>NUCLEOTIDE SEQUENCE</scope>
    <source>
        <strain evidence="9">ChiBcec18-1249</strain>
    </source>
</reference>
<feature type="domain" description="ABC transporter substrate-binding protein PnrA-like" evidence="8">
    <location>
        <begin position="46"/>
        <end position="330"/>
    </location>
</feature>
<dbReference type="PROSITE" id="PS51257">
    <property type="entry name" value="PROKAR_LIPOPROTEIN"/>
    <property type="match status" value="1"/>
</dbReference>
<protein>
    <submittedName>
        <fullName evidence="9">BMP family protein</fullName>
    </submittedName>
</protein>
<dbReference type="InterPro" id="IPR003760">
    <property type="entry name" value="PnrA-like"/>
</dbReference>
<feature type="signal peptide" evidence="7">
    <location>
        <begin position="1"/>
        <end position="22"/>
    </location>
</feature>
<comment type="similarity">
    <text evidence="2">Belongs to the BMP lipoprotein family.</text>
</comment>
<evidence type="ECO:0000313" key="9">
    <source>
        <dbReference type="EMBL" id="HJB14170.1"/>
    </source>
</evidence>
<accession>A0A9D2LL92</accession>
<organism evidence="9 10">
    <name type="scientific">Candidatus Oscillibacter excrementigallinarum</name>
    <dbReference type="NCBI Taxonomy" id="2838716"/>
    <lineage>
        <taxon>Bacteria</taxon>
        <taxon>Bacillati</taxon>
        <taxon>Bacillota</taxon>
        <taxon>Clostridia</taxon>
        <taxon>Eubacteriales</taxon>
        <taxon>Oscillospiraceae</taxon>
        <taxon>Oscillibacter</taxon>
    </lineage>
</organism>
<evidence type="ECO:0000259" key="8">
    <source>
        <dbReference type="Pfam" id="PF02608"/>
    </source>
</evidence>
<dbReference type="PANTHER" id="PTHR34296:SF2">
    <property type="entry name" value="ABC TRANSPORTER GUANOSINE-BINDING PROTEIN NUPN"/>
    <property type="match status" value="1"/>
</dbReference>
<reference evidence="9" key="1">
    <citation type="journal article" date="2021" name="PeerJ">
        <title>Extensive microbial diversity within the chicken gut microbiome revealed by metagenomics and culture.</title>
        <authorList>
            <person name="Gilroy R."/>
            <person name="Ravi A."/>
            <person name="Getino M."/>
            <person name="Pursley I."/>
            <person name="Horton D.L."/>
            <person name="Alikhan N.F."/>
            <person name="Baker D."/>
            <person name="Gharbi K."/>
            <person name="Hall N."/>
            <person name="Watson M."/>
            <person name="Adriaenssens E.M."/>
            <person name="Foster-Nyarko E."/>
            <person name="Jarju S."/>
            <person name="Secka A."/>
            <person name="Antonio M."/>
            <person name="Oren A."/>
            <person name="Chaudhuri R.R."/>
            <person name="La Ragione R."/>
            <person name="Hildebrand F."/>
            <person name="Pallen M.J."/>
        </authorList>
    </citation>
    <scope>NUCLEOTIDE SEQUENCE</scope>
    <source>
        <strain evidence="9">ChiBcec18-1249</strain>
    </source>
</reference>
<dbReference type="SUPFAM" id="SSF53822">
    <property type="entry name" value="Periplasmic binding protein-like I"/>
    <property type="match status" value="1"/>
</dbReference>
<dbReference type="InterPro" id="IPR028082">
    <property type="entry name" value="Peripla_BP_I"/>
</dbReference>
<dbReference type="GO" id="GO:0005886">
    <property type="term" value="C:plasma membrane"/>
    <property type="evidence" value="ECO:0007669"/>
    <property type="project" value="UniProtKB-SubCell"/>
</dbReference>
<evidence type="ECO:0000313" key="10">
    <source>
        <dbReference type="Proteomes" id="UP000823824"/>
    </source>
</evidence>
<name>A0A9D2LL92_9FIRM</name>
<evidence type="ECO:0000256" key="4">
    <source>
        <dbReference type="ARBA" id="ARBA00022729"/>
    </source>
</evidence>
<dbReference type="Proteomes" id="UP000823824">
    <property type="component" value="Unassembled WGS sequence"/>
</dbReference>
<evidence type="ECO:0000256" key="7">
    <source>
        <dbReference type="SAM" id="SignalP"/>
    </source>
</evidence>
<dbReference type="CDD" id="cd06304">
    <property type="entry name" value="PBP1_BmpA_Med_PnrA-like"/>
    <property type="match status" value="1"/>
</dbReference>
<evidence type="ECO:0000256" key="6">
    <source>
        <dbReference type="ARBA" id="ARBA00023288"/>
    </source>
</evidence>
<keyword evidence="3" id="KW-1003">Cell membrane</keyword>